<protein>
    <submittedName>
        <fullName evidence="5">NAD(P)-dependent oxidoreductase</fullName>
        <ecNumber evidence="5">1.1.-.-</ecNumber>
    </submittedName>
</protein>
<feature type="domain" description="NADPH-dependent reductive aminase-like C-terminal" evidence="4">
    <location>
        <begin position="158"/>
        <end position="283"/>
    </location>
</feature>
<dbReference type="SUPFAM" id="SSF51735">
    <property type="entry name" value="NAD(P)-binding Rossmann-fold domains"/>
    <property type="match status" value="1"/>
</dbReference>
<dbReference type="InterPro" id="IPR036291">
    <property type="entry name" value="NAD(P)-bd_dom_sf"/>
</dbReference>
<reference evidence="6" key="1">
    <citation type="journal article" date="2019" name="Int. J. Syst. Evol. Microbiol.">
        <title>The Global Catalogue of Microorganisms (GCM) 10K type strain sequencing project: providing services to taxonomists for standard genome sequencing and annotation.</title>
        <authorList>
            <consortium name="The Broad Institute Genomics Platform"/>
            <consortium name="The Broad Institute Genome Sequencing Center for Infectious Disease"/>
            <person name="Wu L."/>
            <person name="Ma J."/>
        </authorList>
    </citation>
    <scope>NUCLEOTIDE SEQUENCE [LARGE SCALE GENOMIC DNA]</scope>
    <source>
        <strain evidence="6">KCTC 42087</strain>
    </source>
</reference>
<proteinExistence type="inferred from homology"/>
<dbReference type="PANTHER" id="PTHR43580">
    <property type="entry name" value="OXIDOREDUCTASE GLYR1-RELATED"/>
    <property type="match status" value="1"/>
</dbReference>
<dbReference type="InterPro" id="IPR051265">
    <property type="entry name" value="HIBADH-related_NP60_sf"/>
</dbReference>
<dbReference type="PANTHER" id="PTHR43580:SF2">
    <property type="entry name" value="CYTOKINE-LIKE NUCLEAR FACTOR N-PAC"/>
    <property type="match status" value="1"/>
</dbReference>
<evidence type="ECO:0000259" key="3">
    <source>
        <dbReference type="Pfam" id="PF03446"/>
    </source>
</evidence>
<evidence type="ECO:0000313" key="6">
    <source>
        <dbReference type="Proteomes" id="UP001596074"/>
    </source>
</evidence>
<dbReference type="Pfam" id="PF03446">
    <property type="entry name" value="NAD_binding_2"/>
    <property type="match status" value="1"/>
</dbReference>
<dbReference type="GO" id="GO:0016491">
    <property type="term" value="F:oxidoreductase activity"/>
    <property type="evidence" value="ECO:0007669"/>
    <property type="project" value="UniProtKB-KW"/>
</dbReference>
<dbReference type="InterPro" id="IPR013328">
    <property type="entry name" value="6PGD_dom2"/>
</dbReference>
<evidence type="ECO:0000259" key="4">
    <source>
        <dbReference type="Pfam" id="PF21761"/>
    </source>
</evidence>
<feature type="domain" description="6-phosphogluconate dehydrogenase NADP-binding" evidence="3">
    <location>
        <begin position="2"/>
        <end position="152"/>
    </location>
</feature>
<keyword evidence="6" id="KW-1185">Reference proteome</keyword>
<dbReference type="InterPro" id="IPR006115">
    <property type="entry name" value="6PGDH_NADP-bd"/>
</dbReference>
<dbReference type="EMBL" id="JBHSON010000018">
    <property type="protein sequence ID" value="MFC5747026.1"/>
    <property type="molecule type" value="Genomic_DNA"/>
</dbReference>
<dbReference type="EC" id="1.1.-.-" evidence="5"/>
<evidence type="ECO:0000256" key="2">
    <source>
        <dbReference type="ARBA" id="ARBA00023002"/>
    </source>
</evidence>
<dbReference type="PIRSF" id="PIRSF000103">
    <property type="entry name" value="HIBADH"/>
    <property type="match status" value="1"/>
</dbReference>
<accession>A0ABW0ZVS4</accession>
<dbReference type="Gene3D" id="3.40.50.720">
    <property type="entry name" value="NAD(P)-binding Rossmann-like Domain"/>
    <property type="match status" value="1"/>
</dbReference>
<evidence type="ECO:0000313" key="5">
    <source>
        <dbReference type="EMBL" id="MFC5747026.1"/>
    </source>
</evidence>
<comment type="similarity">
    <text evidence="1">Belongs to the HIBADH-related family.</text>
</comment>
<dbReference type="Proteomes" id="UP001596074">
    <property type="component" value="Unassembled WGS sequence"/>
</dbReference>
<dbReference type="Pfam" id="PF21761">
    <property type="entry name" value="RedAm-like_C"/>
    <property type="match status" value="1"/>
</dbReference>
<keyword evidence="2 5" id="KW-0560">Oxidoreductase</keyword>
<dbReference type="InterPro" id="IPR015815">
    <property type="entry name" value="HIBADH-related"/>
</dbReference>
<dbReference type="RefSeq" id="WP_378282646.1">
    <property type="nucleotide sequence ID" value="NZ_JBHSON010000018.1"/>
</dbReference>
<dbReference type="Gene3D" id="1.10.1040.10">
    <property type="entry name" value="N-(1-d-carboxylethyl)-l-norvaline Dehydrogenase, domain 2"/>
    <property type="match status" value="1"/>
</dbReference>
<dbReference type="InterPro" id="IPR048666">
    <property type="entry name" value="RedAm-like_C"/>
</dbReference>
<name>A0ABW0ZVS4_9ACTN</name>
<organism evidence="5 6">
    <name type="scientific">Actinomadura rugatobispora</name>
    <dbReference type="NCBI Taxonomy" id="1994"/>
    <lineage>
        <taxon>Bacteria</taxon>
        <taxon>Bacillati</taxon>
        <taxon>Actinomycetota</taxon>
        <taxon>Actinomycetes</taxon>
        <taxon>Streptosporangiales</taxon>
        <taxon>Thermomonosporaceae</taxon>
        <taxon>Actinomadura</taxon>
    </lineage>
</organism>
<comment type="caution">
    <text evidence="5">The sequence shown here is derived from an EMBL/GenBank/DDBJ whole genome shotgun (WGS) entry which is preliminary data.</text>
</comment>
<evidence type="ECO:0000256" key="1">
    <source>
        <dbReference type="ARBA" id="ARBA00009080"/>
    </source>
</evidence>
<gene>
    <name evidence="5" type="ORF">ACFPZN_15465</name>
</gene>
<sequence length="288" mass="29669">MKVTVMGLGLMGTALAEALLRNGHETTVWNRSPAKAAPLVGKGAAQARTPAEAVAASDLVIVCLSVYANVQDVLDEAAGALAGRTVANLTNGTPRQARAMAERVAGHGADYLDGGIMAVPPMIGNPGALVLYSGSRRAFDAHRGTLEALAGARFLGGDAGLAPLYDLALLSAMYGMFGGYYHAMALVGTEKVTAEEFTPMVADWLTAMLAGLPGAARHIDGGDHATEVSSIANNAAGFPNLVDAARDQGIGTTLLEPIGELIDRAYAEGHGADALTRLVELIQNPRPE</sequence>